<accession>A0A919VSI0</accession>
<dbReference type="GO" id="GO:0005507">
    <property type="term" value="F:copper ion binding"/>
    <property type="evidence" value="ECO:0007669"/>
    <property type="project" value="InterPro"/>
</dbReference>
<dbReference type="GO" id="GO:0016491">
    <property type="term" value="F:oxidoreductase activity"/>
    <property type="evidence" value="ECO:0007669"/>
    <property type="project" value="InterPro"/>
</dbReference>
<keyword evidence="5" id="KW-1185">Reference proteome</keyword>
<dbReference type="SUPFAM" id="SSF49503">
    <property type="entry name" value="Cupredoxins"/>
    <property type="match status" value="5"/>
</dbReference>
<dbReference type="Gene3D" id="2.60.40.420">
    <property type="entry name" value="Cupredoxins - blue copper proteins"/>
    <property type="match status" value="5"/>
</dbReference>
<evidence type="ECO:0000313" key="4">
    <source>
        <dbReference type="EMBL" id="GIM77199.1"/>
    </source>
</evidence>
<dbReference type="RefSeq" id="WP_212993302.1">
    <property type="nucleotide sequence ID" value="NZ_BAABEA010000047.1"/>
</dbReference>
<reference evidence="4" key="1">
    <citation type="submission" date="2021-03" db="EMBL/GenBank/DDBJ databases">
        <title>Whole genome shotgun sequence of Actinoplanes auranticolor NBRC 12245.</title>
        <authorList>
            <person name="Komaki H."/>
            <person name="Tamura T."/>
        </authorList>
    </citation>
    <scope>NUCLEOTIDE SEQUENCE</scope>
    <source>
        <strain evidence="4">NBRC 12245</strain>
    </source>
</reference>
<organism evidence="4 5">
    <name type="scientific">Actinoplanes auranticolor</name>
    <dbReference type="NCBI Taxonomy" id="47988"/>
    <lineage>
        <taxon>Bacteria</taxon>
        <taxon>Bacillati</taxon>
        <taxon>Actinomycetota</taxon>
        <taxon>Actinomycetes</taxon>
        <taxon>Micromonosporales</taxon>
        <taxon>Micromonosporaceae</taxon>
        <taxon>Actinoplanes</taxon>
    </lineage>
</organism>
<protein>
    <recommendedName>
        <fullName evidence="3">Plastocyanin-like domain-containing protein</fullName>
    </recommendedName>
</protein>
<name>A0A919VSI0_9ACTN</name>
<dbReference type="Pfam" id="PF07731">
    <property type="entry name" value="Cu-oxidase_2"/>
    <property type="match status" value="1"/>
</dbReference>
<sequence length="1526" mass="168507">MPDLTYDVVALQFPIVYTDDGDHDPDGLLYTLRAYVPLLDWARARWDDDDRFLPRTHERIQHLQLIVDGLDRYERMRERLGPGDPLMAYGTDPADLIGERDDSGLDPRRHTITQNLRATVDELVRALTLVTDGTVRALAADAATRAQWAAGFAAGLAAARTAFEERLAKLEADDHVALRHLARESGLGLDRVRRLLLNDHRTDVRGLGEHTPAYNRFNPLRPVPVVRPLVLRAALGARVDVRFENQIRGRRVGLHLQGDGAGSVRTDDGAAVGRNEPTTVRPGQRRTYHWHAAREGVWVVNDLGDVRGTQRGTNAHGLFGAFVVEPAGATWHDPETGELLTGTAFADGPYADVIVPGDQPAANFVDFHLDGVPHSHREFTVFMHDEPEVHSGQLLIGEHSVMPLSYRAEPMPQRLPHRMRRYAEATAARPLPPPGQIDFAAVAIEVDDELSEIFHIGRDHEGRFLERVAGEEQHHSSWLFGDPVTPIFRAYRGDPARVRLVHAGVKETHVFHLHVHQWRAVPQDTAHPSVFRAGEPRGSQLIDSITIGPQTAVTIDPLYGSGSRQRAPGDIIWHCHLYPHFHHGMWGLWRSFDRLVDGSVSAYPDGTPVHPLRPLPGRDPEPRTDQQPGFPWFVDATFPQKAPPPPAVTREFLGGRRRLLGLPPHSAKELAAFAPGVVADPRPGALFVDLDGDARAWNDAAGLPAPRTVSYEIRVRTGEVPYNSRGWRDPRGHHYRITKVTVTDPAVGDGAPVEFAPPAERIEPFFPRANHGDIVELRMVNQLGTIGPDGFDLPMLPVECGLHVHLVKFDVLAADGSSTGFNYLSGASCPEVVAGAPAEPGDPPANVSFHRWVVDEEFGPCFFHDHLLANYRQKHGLFAALIAEPPGSRWLLPDQETVAWSGPQAVVLPPVDSGLPPYREACLAIGDFVPLVDADGRPLNPPHELSGDDDPGAMAVNYRCAPLTFRGDDPSQWFSSSGEPGDPDTEIILTYPGERLRIRLIQGSHEEQHSFVTHGLRWRREWHNDRSVLVDQQTIGISETFTLDIDPADAGGYSYGDHLWHFAAMDDLWLGCWGLVRALTPSAGNLETLPPLPGTIADNTLPPRPAVAWGAGGDRVREFVVTARRHEHEYDGRRLTDPWGLIFATAAGWRDEPVEEGSERMRRRAVGVDRTGEPLVLRARSGEWVRVMLINELLPDPDDPVLPPFGVEPAPPRLPLERLDDLGHPSERTVSPRVSLHPGLVRYDVVSDDGANVGTNHDGTVGPLPAHDPGHGGHTGTGQVIFRDPASHGHEETNWREYWWYVDEHLAPPSYTDGPGQVCGLQDMADVRNHRHHGLIGALVVEPDDVTPADPVTGRERWTGPQVVLRDEHGRVVANEQVLLVQDGLRHFVAGNPDLPVRDVVPGDDPEDAGQKGINYGSALAHPRDVLTRDDPPTPLWEAEVGQELWLHVLGAADKPRNHSFTVHGMAWPVAPWQDDGPWEGSFSGLTAGTARTLRMTARHRGDHAYRSGAFRWSVENGLWGIIRIG</sequence>
<dbReference type="EMBL" id="BOQL01000066">
    <property type="protein sequence ID" value="GIM77199.1"/>
    <property type="molecule type" value="Genomic_DNA"/>
</dbReference>
<dbReference type="InterPro" id="IPR011706">
    <property type="entry name" value="Cu-oxidase_C"/>
</dbReference>
<dbReference type="InterPro" id="IPR002355">
    <property type="entry name" value="Cu_oxidase_Cu_BS"/>
</dbReference>
<evidence type="ECO:0000313" key="5">
    <source>
        <dbReference type="Proteomes" id="UP000681340"/>
    </source>
</evidence>
<keyword evidence="1" id="KW-0479">Metal-binding</keyword>
<evidence type="ECO:0000256" key="2">
    <source>
        <dbReference type="SAM" id="MobiDB-lite"/>
    </source>
</evidence>
<dbReference type="InterPro" id="IPR008972">
    <property type="entry name" value="Cupredoxin"/>
</dbReference>
<dbReference type="PROSITE" id="PS00080">
    <property type="entry name" value="MULTICOPPER_OXIDASE2"/>
    <property type="match status" value="1"/>
</dbReference>
<comment type="caution">
    <text evidence="4">The sequence shown here is derived from an EMBL/GenBank/DDBJ whole genome shotgun (WGS) entry which is preliminary data.</text>
</comment>
<feature type="domain" description="Plastocyanin-like" evidence="3">
    <location>
        <begin position="483"/>
        <end position="587"/>
    </location>
</feature>
<dbReference type="Proteomes" id="UP000681340">
    <property type="component" value="Unassembled WGS sequence"/>
</dbReference>
<feature type="region of interest" description="Disordered" evidence="2">
    <location>
        <begin position="606"/>
        <end position="630"/>
    </location>
</feature>
<proteinExistence type="predicted"/>
<evidence type="ECO:0000256" key="1">
    <source>
        <dbReference type="ARBA" id="ARBA00022723"/>
    </source>
</evidence>
<gene>
    <name evidence="4" type="ORF">Aau02nite_74740</name>
</gene>
<feature type="region of interest" description="Disordered" evidence="2">
    <location>
        <begin position="258"/>
        <end position="282"/>
    </location>
</feature>
<evidence type="ECO:0000259" key="3">
    <source>
        <dbReference type="Pfam" id="PF07731"/>
    </source>
</evidence>